<evidence type="ECO:0000259" key="1">
    <source>
        <dbReference type="Pfam" id="PF10536"/>
    </source>
</evidence>
<evidence type="ECO:0000313" key="3">
    <source>
        <dbReference type="Proteomes" id="UP000834106"/>
    </source>
</evidence>
<dbReference type="InterPro" id="IPR019557">
    <property type="entry name" value="AminoTfrase-like_pln_mobile"/>
</dbReference>
<keyword evidence="3" id="KW-1185">Reference proteome</keyword>
<evidence type="ECO:0000313" key="2">
    <source>
        <dbReference type="EMBL" id="CAI9777518.1"/>
    </source>
</evidence>
<name>A0AAD1ZXR3_9LAMI</name>
<dbReference type="Pfam" id="PF10536">
    <property type="entry name" value="PMD"/>
    <property type="match status" value="1"/>
</dbReference>
<gene>
    <name evidence="2" type="ORF">FPE_LOCUS24948</name>
</gene>
<dbReference type="Proteomes" id="UP000834106">
    <property type="component" value="Chromosome 15"/>
</dbReference>
<sequence>MCDAAAKANSYDYLEEANSGDEFGNVMAGFTSQLGEATNTEAELRAIIEGLKARPYNHGFYLGPSFNDAESIEQTVVGQLFPCTQGPPFLNSLPLRPIREKDLLEIALQPPIFDLVLFPIALSFRSSEYNTFVFPLGPMSITLKDIGALVNLPPLGDTIFLGILIAGVAPKFDKKLTESYSSMQGLYNHSTAEPSHAERVVFLQIWICKYILCVSSMKPSMSYLPIAHELVYGRPLNLCSFFLAIFYRGMTSLQFQLKNGASPTSSGPL</sequence>
<feature type="domain" description="Aminotransferase-like plant mobile" evidence="1">
    <location>
        <begin position="127"/>
        <end position="256"/>
    </location>
</feature>
<proteinExistence type="predicted"/>
<reference evidence="2" key="1">
    <citation type="submission" date="2023-05" db="EMBL/GenBank/DDBJ databases">
        <authorList>
            <person name="Huff M."/>
        </authorList>
    </citation>
    <scope>NUCLEOTIDE SEQUENCE</scope>
</reference>
<organism evidence="2 3">
    <name type="scientific">Fraxinus pennsylvanica</name>
    <dbReference type="NCBI Taxonomy" id="56036"/>
    <lineage>
        <taxon>Eukaryota</taxon>
        <taxon>Viridiplantae</taxon>
        <taxon>Streptophyta</taxon>
        <taxon>Embryophyta</taxon>
        <taxon>Tracheophyta</taxon>
        <taxon>Spermatophyta</taxon>
        <taxon>Magnoliopsida</taxon>
        <taxon>eudicotyledons</taxon>
        <taxon>Gunneridae</taxon>
        <taxon>Pentapetalae</taxon>
        <taxon>asterids</taxon>
        <taxon>lamiids</taxon>
        <taxon>Lamiales</taxon>
        <taxon>Oleaceae</taxon>
        <taxon>Oleeae</taxon>
        <taxon>Fraxinus</taxon>
    </lineage>
</organism>
<accession>A0AAD1ZXR3</accession>
<dbReference type="EMBL" id="OU503050">
    <property type="protein sequence ID" value="CAI9777518.1"/>
    <property type="molecule type" value="Genomic_DNA"/>
</dbReference>
<dbReference type="AlphaFoldDB" id="A0AAD1ZXR3"/>
<protein>
    <recommendedName>
        <fullName evidence="1">Aminotransferase-like plant mobile domain-containing protein</fullName>
    </recommendedName>
</protein>